<name>A0A2N9JC03_9ACTN</name>
<evidence type="ECO:0000313" key="2">
    <source>
        <dbReference type="EMBL" id="SPD85070.1"/>
    </source>
</evidence>
<gene>
    <name evidence="2" type="ORF">MPLG2_0034</name>
</gene>
<dbReference type="Proteomes" id="UP000238164">
    <property type="component" value="Chromosome 1"/>
</dbReference>
<dbReference type="AlphaFoldDB" id="A0A2N9JC03"/>
<dbReference type="PANTHER" id="PTHR40763:SF4">
    <property type="entry name" value="DUF1707 DOMAIN-CONTAINING PROTEIN"/>
    <property type="match status" value="1"/>
</dbReference>
<dbReference type="EMBL" id="LT985188">
    <property type="protein sequence ID" value="SPD85070.1"/>
    <property type="molecule type" value="Genomic_DNA"/>
</dbReference>
<protein>
    <recommendedName>
        <fullName evidence="1">DUF1707 domain-containing protein</fullName>
    </recommendedName>
</protein>
<dbReference type="InterPro" id="IPR012551">
    <property type="entry name" value="DUF1707_SHOCT-like"/>
</dbReference>
<feature type="domain" description="DUF1707" evidence="1">
    <location>
        <begin position="21"/>
        <end position="68"/>
    </location>
</feature>
<organism evidence="2 3">
    <name type="scientific">Micropruina glycogenica</name>
    <dbReference type="NCBI Taxonomy" id="75385"/>
    <lineage>
        <taxon>Bacteria</taxon>
        <taxon>Bacillati</taxon>
        <taxon>Actinomycetota</taxon>
        <taxon>Actinomycetes</taxon>
        <taxon>Propionibacteriales</taxon>
        <taxon>Nocardioidaceae</taxon>
        <taxon>Micropruina</taxon>
    </lineage>
</organism>
<evidence type="ECO:0000259" key="1">
    <source>
        <dbReference type="Pfam" id="PF08044"/>
    </source>
</evidence>
<sequence length="210" mass="22062">MSYAEPTDVGPAYGGDLAVNASDKTKVLTLLDAALAEGRITPAEHAERTQAANQAQTFDDLVPLTRDLVVVPGPALTPTWSSAPVGPDTGPEMIVAIFSGAARKGVWQPRRNLSVLTLFGGAELDLTQAVFTDNVCEINVFCLFGGIEITVPDGTTVRNECMAVFGGSDTKTMPPTPGAPTVIVKGFIGFGGVEVRGLSKKQRKRRDCGS</sequence>
<proteinExistence type="predicted"/>
<keyword evidence="3" id="KW-1185">Reference proteome</keyword>
<dbReference type="OrthoDB" id="4772576at2"/>
<evidence type="ECO:0000313" key="3">
    <source>
        <dbReference type="Proteomes" id="UP000238164"/>
    </source>
</evidence>
<dbReference type="PANTHER" id="PTHR40763">
    <property type="entry name" value="MEMBRANE PROTEIN-RELATED"/>
    <property type="match status" value="1"/>
</dbReference>
<dbReference type="RefSeq" id="WP_105184392.1">
    <property type="nucleotide sequence ID" value="NZ_BAAAGO010000016.1"/>
</dbReference>
<reference evidence="2 3" key="1">
    <citation type="submission" date="2018-02" db="EMBL/GenBank/DDBJ databases">
        <authorList>
            <person name="Cohen D.B."/>
            <person name="Kent A.D."/>
        </authorList>
    </citation>
    <scope>NUCLEOTIDE SEQUENCE [LARGE SCALE GENOMIC DNA]</scope>
    <source>
        <strain evidence="2">1</strain>
    </source>
</reference>
<accession>A0A2N9JC03</accession>
<dbReference type="Pfam" id="PF08044">
    <property type="entry name" value="DUF1707"/>
    <property type="match status" value="1"/>
</dbReference>
<dbReference type="KEGG" id="mgg:MPLG2_0034"/>